<reference evidence="2" key="1">
    <citation type="journal article" date="2020" name="Stud. Mycol.">
        <title>101 Dothideomycetes genomes: a test case for predicting lifestyles and emergence of pathogens.</title>
        <authorList>
            <person name="Haridas S."/>
            <person name="Albert R."/>
            <person name="Binder M."/>
            <person name="Bloem J."/>
            <person name="Labutti K."/>
            <person name="Salamov A."/>
            <person name="Andreopoulos B."/>
            <person name="Baker S."/>
            <person name="Barry K."/>
            <person name="Bills G."/>
            <person name="Bluhm B."/>
            <person name="Cannon C."/>
            <person name="Castanera R."/>
            <person name="Culley D."/>
            <person name="Daum C."/>
            <person name="Ezra D."/>
            <person name="Gonzalez J."/>
            <person name="Henrissat B."/>
            <person name="Kuo A."/>
            <person name="Liang C."/>
            <person name="Lipzen A."/>
            <person name="Lutzoni F."/>
            <person name="Magnuson J."/>
            <person name="Mondo S."/>
            <person name="Nolan M."/>
            <person name="Ohm R."/>
            <person name="Pangilinan J."/>
            <person name="Park H.-J."/>
            <person name="Ramirez L."/>
            <person name="Alfaro M."/>
            <person name="Sun H."/>
            <person name="Tritt A."/>
            <person name="Yoshinaga Y."/>
            <person name="Zwiers L.-H."/>
            <person name="Turgeon B."/>
            <person name="Goodwin S."/>
            <person name="Spatafora J."/>
            <person name="Crous P."/>
            <person name="Grigoriev I."/>
        </authorList>
    </citation>
    <scope>NUCLEOTIDE SEQUENCE</scope>
    <source>
        <strain evidence="2">CBS 122368</strain>
    </source>
</reference>
<dbReference type="GeneID" id="54589650"/>
<organism evidence="2 3">
    <name type="scientific">Trematosphaeria pertusa</name>
    <dbReference type="NCBI Taxonomy" id="390896"/>
    <lineage>
        <taxon>Eukaryota</taxon>
        <taxon>Fungi</taxon>
        <taxon>Dikarya</taxon>
        <taxon>Ascomycota</taxon>
        <taxon>Pezizomycotina</taxon>
        <taxon>Dothideomycetes</taxon>
        <taxon>Pleosporomycetidae</taxon>
        <taxon>Pleosporales</taxon>
        <taxon>Massarineae</taxon>
        <taxon>Trematosphaeriaceae</taxon>
        <taxon>Trematosphaeria</taxon>
    </lineage>
</organism>
<protein>
    <submittedName>
        <fullName evidence="2">Uncharacterized protein</fullName>
    </submittedName>
</protein>
<evidence type="ECO:0000313" key="2">
    <source>
        <dbReference type="EMBL" id="KAF2245092.1"/>
    </source>
</evidence>
<gene>
    <name evidence="2" type="ORF">BU26DRAFT_76753</name>
</gene>
<proteinExistence type="predicted"/>
<dbReference type="RefSeq" id="XP_033680096.1">
    <property type="nucleotide sequence ID" value="XM_033836320.1"/>
</dbReference>
<feature type="compositionally biased region" description="Basic and acidic residues" evidence="1">
    <location>
        <begin position="53"/>
        <end position="68"/>
    </location>
</feature>
<name>A0A6A6I558_9PLEO</name>
<keyword evidence="3" id="KW-1185">Reference proteome</keyword>
<feature type="region of interest" description="Disordered" evidence="1">
    <location>
        <begin position="42"/>
        <end position="86"/>
    </location>
</feature>
<accession>A0A6A6I558</accession>
<evidence type="ECO:0000313" key="3">
    <source>
        <dbReference type="Proteomes" id="UP000800094"/>
    </source>
</evidence>
<dbReference type="AlphaFoldDB" id="A0A6A6I558"/>
<dbReference type="EMBL" id="ML987201">
    <property type="protein sequence ID" value="KAF2245092.1"/>
    <property type="molecule type" value="Genomic_DNA"/>
</dbReference>
<sequence length="139" mass="14821">MVSRGSGKQAPTYCGPSATRRAFSAASCPVYCSLLTASPLSTAASKRTRAVRRGKDGERSFGASKDRNVVAPDPSRARAAHPADTVSEHTAGLQPYLRGGTFPDMFLCQLKLTIWLGFCISARQFSRAHFVGQGCAIPN</sequence>
<dbReference type="Proteomes" id="UP000800094">
    <property type="component" value="Unassembled WGS sequence"/>
</dbReference>
<evidence type="ECO:0000256" key="1">
    <source>
        <dbReference type="SAM" id="MobiDB-lite"/>
    </source>
</evidence>